<reference evidence="1 2" key="1">
    <citation type="submission" date="2019-02" db="EMBL/GenBank/DDBJ databases">
        <title>Deep-cultivation of Planctomycetes and their phenomic and genomic characterization uncovers novel biology.</title>
        <authorList>
            <person name="Wiegand S."/>
            <person name="Jogler M."/>
            <person name="Boedeker C."/>
            <person name="Pinto D."/>
            <person name="Vollmers J."/>
            <person name="Rivas-Marin E."/>
            <person name="Kohn T."/>
            <person name="Peeters S.H."/>
            <person name="Heuer A."/>
            <person name="Rast P."/>
            <person name="Oberbeckmann S."/>
            <person name="Bunk B."/>
            <person name="Jeske O."/>
            <person name="Meyerdierks A."/>
            <person name="Storesund J.E."/>
            <person name="Kallscheuer N."/>
            <person name="Luecker S."/>
            <person name="Lage O.M."/>
            <person name="Pohl T."/>
            <person name="Merkel B.J."/>
            <person name="Hornburger P."/>
            <person name="Mueller R.-W."/>
            <person name="Bruemmer F."/>
            <person name="Labrenz M."/>
            <person name="Spormann A.M."/>
            <person name="Op Den Camp H."/>
            <person name="Overmann J."/>
            <person name="Amann R."/>
            <person name="Jetten M.S.M."/>
            <person name="Mascher T."/>
            <person name="Medema M.H."/>
            <person name="Devos D.P."/>
            <person name="Kaster A.-K."/>
            <person name="Ovreas L."/>
            <person name="Rohde M."/>
            <person name="Galperin M.Y."/>
            <person name="Jogler C."/>
        </authorList>
    </citation>
    <scope>NUCLEOTIDE SEQUENCE [LARGE SCALE GENOMIC DNA]</scope>
    <source>
        <strain evidence="1 2">Poly51</strain>
    </source>
</reference>
<dbReference type="InterPro" id="IPR006311">
    <property type="entry name" value="TAT_signal"/>
</dbReference>
<evidence type="ECO:0008006" key="3">
    <source>
        <dbReference type="Google" id="ProtNLM"/>
    </source>
</evidence>
<organism evidence="1 2">
    <name type="scientific">Rubripirellula tenax</name>
    <dbReference type="NCBI Taxonomy" id="2528015"/>
    <lineage>
        <taxon>Bacteria</taxon>
        <taxon>Pseudomonadati</taxon>
        <taxon>Planctomycetota</taxon>
        <taxon>Planctomycetia</taxon>
        <taxon>Pirellulales</taxon>
        <taxon>Pirellulaceae</taxon>
        <taxon>Rubripirellula</taxon>
    </lineage>
</organism>
<comment type="caution">
    <text evidence="1">The sequence shown here is derived from an EMBL/GenBank/DDBJ whole genome shotgun (WGS) entry which is preliminary data.</text>
</comment>
<dbReference type="PROSITE" id="PS51318">
    <property type="entry name" value="TAT"/>
    <property type="match status" value="1"/>
</dbReference>
<gene>
    <name evidence="1" type="ORF">Poly51_03600</name>
</gene>
<dbReference type="AlphaFoldDB" id="A0A5C6FE52"/>
<proteinExistence type="predicted"/>
<evidence type="ECO:0000313" key="2">
    <source>
        <dbReference type="Proteomes" id="UP000318288"/>
    </source>
</evidence>
<dbReference type="InterPro" id="IPR017850">
    <property type="entry name" value="Alkaline_phosphatase_core_sf"/>
</dbReference>
<dbReference type="RefSeq" id="WP_146453624.1">
    <property type="nucleotide sequence ID" value="NZ_SJPW01000001.1"/>
</dbReference>
<dbReference type="Gene3D" id="3.40.720.10">
    <property type="entry name" value="Alkaline Phosphatase, subunit A"/>
    <property type="match status" value="1"/>
</dbReference>
<name>A0A5C6FE52_9BACT</name>
<dbReference type="EMBL" id="SJPW01000001">
    <property type="protein sequence ID" value="TWU60086.1"/>
    <property type="molecule type" value="Genomic_DNA"/>
</dbReference>
<dbReference type="Pfam" id="PF07394">
    <property type="entry name" value="DUF1501"/>
    <property type="match status" value="1"/>
</dbReference>
<dbReference type="InterPro" id="IPR010869">
    <property type="entry name" value="DUF1501"/>
</dbReference>
<dbReference type="PANTHER" id="PTHR43737">
    <property type="entry name" value="BLL7424 PROTEIN"/>
    <property type="match status" value="1"/>
</dbReference>
<dbReference type="SUPFAM" id="SSF53649">
    <property type="entry name" value="Alkaline phosphatase-like"/>
    <property type="match status" value="1"/>
</dbReference>
<protein>
    <recommendedName>
        <fullName evidence="3">Sulfatase</fullName>
    </recommendedName>
</protein>
<evidence type="ECO:0000313" key="1">
    <source>
        <dbReference type="EMBL" id="TWU60086.1"/>
    </source>
</evidence>
<dbReference type="Proteomes" id="UP000318288">
    <property type="component" value="Unassembled WGS sequence"/>
</dbReference>
<sequence>MARPDFSPADRRQFMQNIAKQTLGVSFAGTVLTPGLFGETSAHAAATPVGKAKHVIYMFMDGAMTHLDTFDPKVGVEEAGETKPIQTRVPGMMFGDRFPKLAYLAGAIAVVRSLSTETGAHDQGKYLMRTSYKQLNSIQHPAMGAWMVAEQGRLNKELPGNYVIGSGNRHPGAGFLEAAHSPVPIPNPAAGLQNTSLPNYLPAELFSRRLTLAGKFDEAFQSKRENTVVAAYNQLYSEARRLMGSEHLKVFDIKQEPEKVREAYGNNSLGQACLLARRLVQGGARFVEVNSGGWDMHTELYSSMDTKAEQLDTALGSLLRDLHQCGLLGETLIVLTTEFGRSPKMNVNGGRDHHPGAFCSLLAGAGINGGQVYGESDAKGFSVAKDQVSVSDFNRTIAAAAGLPLDEERFAPNGRPFKIGGDGDPIAALLA</sequence>
<keyword evidence="2" id="KW-1185">Reference proteome</keyword>
<dbReference type="OrthoDB" id="127333at2"/>
<dbReference type="PANTHER" id="PTHR43737:SF1">
    <property type="entry name" value="DUF1501 DOMAIN-CONTAINING PROTEIN"/>
    <property type="match status" value="1"/>
</dbReference>
<accession>A0A5C6FE52</accession>